<feature type="region of interest" description="Disordered" evidence="2">
    <location>
        <begin position="84"/>
        <end position="104"/>
    </location>
</feature>
<keyword evidence="1" id="KW-0479">Metal-binding</keyword>
<reference evidence="4 5" key="1">
    <citation type="journal article" date="2024" name="G3 (Bethesda)">
        <title>Genome assembly of Hibiscus sabdariffa L. provides insights into metabolisms of medicinal natural products.</title>
        <authorList>
            <person name="Kim T."/>
        </authorList>
    </citation>
    <scope>NUCLEOTIDE SEQUENCE [LARGE SCALE GENOMIC DNA]</scope>
    <source>
        <strain evidence="4">TK-2024</strain>
        <tissue evidence="4">Old leaves</tissue>
    </source>
</reference>
<protein>
    <recommendedName>
        <fullName evidence="3">CCHC-type domain-containing protein</fullName>
    </recommendedName>
</protein>
<keyword evidence="1" id="KW-0862">Zinc</keyword>
<feature type="region of interest" description="Disordered" evidence="2">
    <location>
        <begin position="257"/>
        <end position="298"/>
    </location>
</feature>
<keyword evidence="1" id="KW-0863">Zinc-finger</keyword>
<evidence type="ECO:0000256" key="2">
    <source>
        <dbReference type="SAM" id="MobiDB-lite"/>
    </source>
</evidence>
<feature type="domain" description="CCHC-type" evidence="3">
    <location>
        <begin position="30"/>
        <end position="45"/>
    </location>
</feature>
<dbReference type="PROSITE" id="PS50158">
    <property type="entry name" value="ZF_CCHC"/>
    <property type="match status" value="1"/>
</dbReference>
<proteinExistence type="predicted"/>
<accession>A0ABR2ERX0</accession>
<feature type="compositionally biased region" description="Low complexity" evidence="2">
    <location>
        <begin position="89"/>
        <end position="101"/>
    </location>
</feature>
<evidence type="ECO:0000259" key="3">
    <source>
        <dbReference type="PROSITE" id="PS50158"/>
    </source>
</evidence>
<comment type="caution">
    <text evidence="4">The sequence shown here is derived from an EMBL/GenBank/DDBJ whole genome shotgun (WGS) entry which is preliminary data.</text>
</comment>
<dbReference type="InterPro" id="IPR001878">
    <property type="entry name" value="Znf_CCHC"/>
</dbReference>
<gene>
    <name evidence="4" type="ORF">V6N12_058339</name>
</gene>
<organism evidence="4 5">
    <name type="scientific">Hibiscus sabdariffa</name>
    <name type="common">roselle</name>
    <dbReference type="NCBI Taxonomy" id="183260"/>
    <lineage>
        <taxon>Eukaryota</taxon>
        <taxon>Viridiplantae</taxon>
        <taxon>Streptophyta</taxon>
        <taxon>Embryophyta</taxon>
        <taxon>Tracheophyta</taxon>
        <taxon>Spermatophyta</taxon>
        <taxon>Magnoliopsida</taxon>
        <taxon>eudicotyledons</taxon>
        <taxon>Gunneridae</taxon>
        <taxon>Pentapetalae</taxon>
        <taxon>rosids</taxon>
        <taxon>malvids</taxon>
        <taxon>Malvales</taxon>
        <taxon>Malvaceae</taxon>
        <taxon>Malvoideae</taxon>
        <taxon>Hibiscus</taxon>
    </lineage>
</organism>
<dbReference type="EMBL" id="JBBPBM010000010">
    <property type="protein sequence ID" value="KAK8564757.1"/>
    <property type="molecule type" value="Genomic_DNA"/>
</dbReference>
<evidence type="ECO:0000313" key="5">
    <source>
        <dbReference type="Proteomes" id="UP001472677"/>
    </source>
</evidence>
<evidence type="ECO:0000256" key="1">
    <source>
        <dbReference type="PROSITE-ProRule" id="PRU00047"/>
    </source>
</evidence>
<name>A0ABR2ERX0_9ROSI</name>
<keyword evidence="5" id="KW-1185">Reference proteome</keyword>
<evidence type="ECO:0000313" key="4">
    <source>
        <dbReference type="EMBL" id="KAK8564757.1"/>
    </source>
</evidence>
<sequence length="298" mass="31934">MVDLNKPLLPCIGIDNFIQKIEYEGLQQICFKCGIYGHARETCESLKEQGGQEMRSEKNIVLPSSSGPKEDELFGPWMVAADRSRKPWGKGTSSTGPGKSGEPIRGSRFVALVEVEGDDHGLGSTTTRSVPTKVFTKTAAYVASNPGKKTKVSGVSVSIVPVVNVMQLVDNVEAEVVEHMVGTGTGSHTTILINEPGYEGQCRSGGKVVKARGSLTRATKENAKWGFMVRKQDEMRTLTHPVLSKWAANMSMNLFPPECGGQPSTKGQGGDGFLSLGDKDLETNVGERMVGPSSSTSL</sequence>
<dbReference type="Proteomes" id="UP001472677">
    <property type="component" value="Unassembled WGS sequence"/>
</dbReference>